<dbReference type="OrthoDB" id="10014464at2"/>
<keyword evidence="1" id="KW-0472">Membrane</keyword>
<evidence type="ECO:0000313" key="3">
    <source>
        <dbReference type="Proteomes" id="UP000250222"/>
    </source>
</evidence>
<keyword evidence="1" id="KW-1133">Transmembrane helix</keyword>
<keyword evidence="1" id="KW-0812">Transmembrane</keyword>
<dbReference type="Proteomes" id="UP000250222">
    <property type="component" value="Unassembled WGS sequence"/>
</dbReference>
<name>A0A2Y9A606_9MICO</name>
<protein>
    <submittedName>
        <fullName evidence="2">Uncharacterized protein</fullName>
    </submittedName>
</protein>
<proteinExistence type="predicted"/>
<evidence type="ECO:0000256" key="1">
    <source>
        <dbReference type="SAM" id="Phobius"/>
    </source>
</evidence>
<gene>
    <name evidence="2" type="ORF">SAMN05216184_10352</name>
</gene>
<accession>A0A2Y9A606</accession>
<feature type="transmembrane region" description="Helical" evidence="1">
    <location>
        <begin position="12"/>
        <end position="36"/>
    </location>
</feature>
<organism evidence="2 3">
    <name type="scientific">Georgenia satyanarayanai</name>
    <dbReference type="NCBI Taxonomy" id="860221"/>
    <lineage>
        <taxon>Bacteria</taxon>
        <taxon>Bacillati</taxon>
        <taxon>Actinomycetota</taxon>
        <taxon>Actinomycetes</taxon>
        <taxon>Micrococcales</taxon>
        <taxon>Bogoriellaceae</taxon>
        <taxon>Georgenia</taxon>
    </lineage>
</organism>
<evidence type="ECO:0000313" key="2">
    <source>
        <dbReference type="EMBL" id="SSA39871.1"/>
    </source>
</evidence>
<reference evidence="2 3" key="1">
    <citation type="submission" date="2016-10" db="EMBL/GenBank/DDBJ databases">
        <authorList>
            <person name="Cai Z."/>
        </authorList>
    </citation>
    <scope>NUCLEOTIDE SEQUENCE [LARGE SCALE GENOMIC DNA]</scope>
    <source>
        <strain evidence="2 3">CGMCC 1.10826</strain>
    </source>
</reference>
<dbReference type="AlphaFoldDB" id="A0A2Y9A606"/>
<keyword evidence="3" id="KW-1185">Reference proteome</keyword>
<dbReference type="RefSeq" id="WP_110851732.1">
    <property type="nucleotide sequence ID" value="NZ_QKLZ01000003.1"/>
</dbReference>
<dbReference type="EMBL" id="UETB01000003">
    <property type="protein sequence ID" value="SSA39871.1"/>
    <property type="molecule type" value="Genomic_DNA"/>
</dbReference>
<sequence length="127" mass="13557">MERLTGEARDRVRASSLTLVAALTLVGVAVGLWAVFVGFERTTVVDSEVVAVSEDGRRVTVRYSYGGCQRADGVEAHETEETVVVAASVTERRPLVGQDCQAVGVIAEEEVVLTAPLGDRELRTATP</sequence>